<dbReference type="STRING" id="637905.SVI_2822"/>
<organism evidence="1 2">
    <name type="scientific">Shewanella violacea (strain JCM 10179 / CIP 106290 / LMG 19151 / DSS12)</name>
    <dbReference type="NCBI Taxonomy" id="637905"/>
    <lineage>
        <taxon>Bacteria</taxon>
        <taxon>Pseudomonadati</taxon>
        <taxon>Pseudomonadota</taxon>
        <taxon>Gammaproteobacteria</taxon>
        <taxon>Alteromonadales</taxon>
        <taxon>Shewanellaceae</taxon>
        <taxon>Shewanella</taxon>
    </lineage>
</organism>
<dbReference type="Proteomes" id="UP000002350">
    <property type="component" value="Chromosome"/>
</dbReference>
<dbReference type="AlphaFoldDB" id="D4ZM94"/>
<proteinExistence type="predicted"/>
<evidence type="ECO:0000313" key="2">
    <source>
        <dbReference type="Proteomes" id="UP000002350"/>
    </source>
</evidence>
<dbReference type="EMBL" id="AP011177">
    <property type="protein sequence ID" value="BAJ02793.1"/>
    <property type="molecule type" value="Genomic_DNA"/>
</dbReference>
<dbReference type="HOGENOM" id="CLU_3296448_0_0_6"/>
<gene>
    <name evidence="1" type="ordered locus">SVI_2822</name>
</gene>
<reference evidence="2" key="1">
    <citation type="journal article" date="2010" name="Mol. Biosyst.">
        <title>Complete genome sequence and comparative analysis of Shewanella violacea, a psychrophilic and piezophilic bacterium from deep sea floor sediments.</title>
        <authorList>
            <person name="Aono E."/>
            <person name="Baba T."/>
            <person name="Ara T."/>
            <person name="Nishi T."/>
            <person name="Nakamichi T."/>
            <person name="Inamoto E."/>
            <person name="Toyonaga H."/>
            <person name="Hasegawa M."/>
            <person name="Takai Y."/>
            <person name="Okumura Y."/>
            <person name="Baba M."/>
            <person name="Tomita M."/>
            <person name="Kato C."/>
            <person name="Oshima T."/>
            <person name="Nakasone K."/>
            <person name="Mori H."/>
        </authorList>
    </citation>
    <scope>NUCLEOTIDE SEQUENCE [LARGE SCALE GENOMIC DNA]</scope>
    <source>
        <strain evidence="2">JCM 10179 / CIP 106290 / LMG 19151 / DSS12</strain>
    </source>
</reference>
<accession>D4ZM94</accession>
<dbReference type="KEGG" id="svo:SVI_2822"/>
<protein>
    <submittedName>
        <fullName evidence="1">Uncharacterized protein</fullName>
    </submittedName>
</protein>
<evidence type="ECO:0000313" key="1">
    <source>
        <dbReference type="EMBL" id="BAJ02793.1"/>
    </source>
</evidence>
<name>D4ZM94_SHEVD</name>
<keyword evidence="2" id="KW-1185">Reference proteome</keyword>
<sequence length="40" mass="4729">MSVYCRISPIKQQLILTLRVRSYFYFTKGSNLSNKMANKK</sequence>